<evidence type="ECO:0000256" key="2">
    <source>
        <dbReference type="ARBA" id="ARBA00023015"/>
    </source>
</evidence>
<organism evidence="7 8">
    <name type="scientific">Euplotes crassus</name>
    <dbReference type="NCBI Taxonomy" id="5936"/>
    <lineage>
        <taxon>Eukaryota</taxon>
        <taxon>Sar</taxon>
        <taxon>Alveolata</taxon>
        <taxon>Ciliophora</taxon>
        <taxon>Intramacronucleata</taxon>
        <taxon>Spirotrichea</taxon>
        <taxon>Hypotrichia</taxon>
        <taxon>Euplotida</taxon>
        <taxon>Euplotidae</taxon>
        <taxon>Moneuplotes</taxon>
    </lineage>
</organism>
<evidence type="ECO:0000259" key="6">
    <source>
        <dbReference type="PROSITE" id="PS51032"/>
    </source>
</evidence>
<reference evidence="7" key="1">
    <citation type="submission" date="2023-07" db="EMBL/GenBank/DDBJ databases">
        <authorList>
            <consortium name="AG Swart"/>
            <person name="Singh M."/>
            <person name="Singh A."/>
            <person name="Seah K."/>
            <person name="Emmerich C."/>
        </authorList>
    </citation>
    <scope>NUCLEOTIDE SEQUENCE</scope>
    <source>
        <strain evidence="7">DP1</strain>
    </source>
</reference>
<keyword evidence="2" id="KW-0805">Transcription regulation</keyword>
<sequence>MDFENPFAYGTLILHPMWDYESVLRELEQTKNCCPFGHDCDLNSERVCNLHGLQIPSTSESQERGYHQILERSIQRSLMTSVQQHMQRKKQKIETLMDHQNSQALTEQSDENSDALPEALQIRNRRRRAKRLNITSKLIKLRDKILTNRVSSFNRTMKQMRSPAEANLYKRSQYIGVSKSSTHWQALINVKRVKKYIGTFVNEIQAAKIYDLHAVAMQGQNAALNFDYTPQEMLETVDNYLKQQSTQVHH</sequence>
<keyword evidence="8" id="KW-1185">Reference proteome</keyword>
<feature type="domain" description="AP2/ERF" evidence="6">
    <location>
        <begin position="168"/>
        <end position="227"/>
    </location>
</feature>
<evidence type="ECO:0000256" key="1">
    <source>
        <dbReference type="ARBA" id="ARBA00004123"/>
    </source>
</evidence>
<dbReference type="SMART" id="SM00380">
    <property type="entry name" value="AP2"/>
    <property type="match status" value="1"/>
</dbReference>
<protein>
    <recommendedName>
        <fullName evidence="6">AP2/ERF domain-containing protein</fullName>
    </recommendedName>
</protein>
<name>A0AAD1YA81_EUPCR</name>
<comment type="caution">
    <text evidence="7">The sequence shown here is derived from an EMBL/GenBank/DDBJ whole genome shotgun (WGS) entry which is preliminary data.</text>
</comment>
<gene>
    <name evidence="7" type="ORF">ECRASSUSDP1_LOCUS27487</name>
</gene>
<accession>A0AAD1YA81</accession>
<dbReference type="Proteomes" id="UP001295684">
    <property type="component" value="Unassembled WGS sequence"/>
</dbReference>
<dbReference type="InterPro" id="IPR016177">
    <property type="entry name" value="DNA-bd_dom_sf"/>
</dbReference>
<keyword evidence="3" id="KW-0238">DNA-binding</keyword>
<evidence type="ECO:0000313" key="8">
    <source>
        <dbReference type="Proteomes" id="UP001295684"/>
    </source>
</evidence>
<dbReference type="GO" id="GO:0003700">
    <property type="term" value="F:DNA-binding transcription factor activity"/>
    <property type="evidence" value="ECO:0007669"/>
    <property type="project" value="InterPro"/>
</dbReference>
<proteinExistence type="predicted"/>
<dbReference type="AlphaFoldDB" id="A0AAD1YA81"/>
<comment type="subcellular location">
    <subcellularLocation>
        <location evidence="1">Nucleus</location>
    </subcellularLocation>
</comment>
<dbReference type="EMBL" id="CAMPGE010028364">
    <property type="protein sequence ID" value="CAI2385892.1"/>
    <property type="molecule type" value="Genomic_DNA"/>
</dbReference>
<dbReference type="GO" id="GO:0003677">
    <property type="term" value="F:DNA binding"/>
    <property type="evidence" value="ECO:0007669"/>
    <property type="project" value="UniProtKB-KW"/>
</dbReference>
<dbReference type="PROSITE" id="PS51032">
    <property type="entry name" value="AP2_ERF"/>
    <property type="match status" value="1"/>
</dbReference>
<keyword evidence="4" id="KW-0804">Transcription</keyword>
<evidence type="ECO:0000256" key="4">
    <source>
        <dbReference type="ARBA" id="ARBA00023163"/>
    </source>
</evidence>
<dbReference type="SUPFAM" id="SSF54171">
    <property type="entry name" value="DNA-binding domain"/>
    <property type="match status" value="1"/>
</dbReference>
<dbReference type="InterPro" id="IPR001471">
    <property type="entry name" value="AP2/ERF_dom"/>
</dbReference>
<dbReference type="InterPro" id="IPR036955">
    <property type="entry name" value="AP2/ERF_dom_sf"/>
</dbReference>
<evidence type="ECO:0000256" key="5">
    <source>
        <dbReference type="ARBA" id="ARBA00023242"/>
    </source>
</evidence>
<dbReference type="Gene3D" id="3.30.730.10">
    <property type="entry name" value="AP2/ERF domain"/>
    <property type="match status" value="1"/>
</dbReference>
<evidence type="ECO:0000256" key="3">
    <source>
        <dbReference type="ARBA" id="ARBA00023125"/>
    </source>
</evidence>
<dbReference type="GO" id="GO:0005634">
    <property type="term" value="C:nucleus"/>
    <property type="evidence" value="ECO:0007669"/>
    <property type="project" value="UniProtKB-SubCell"/>
</dbReference>
<evidence type="ECO:0000313" key="7">
    <source>
        <dbReference type="EMBL" id="CAI2385892.1"/>
    </source>
</evidence>
<keyword evidence="5" id="KW-0539">Nucleus</keyword>